<dbReference type="InterPro" id="IPR051785">
    <property type="entry name" value="MMCE/EMCE_epimerase"/>
</dbReference>
<dbReference type="PANTHER" id="PTHR43048:SF3">
    <property type="entry name" value="METHYLMALONYL-COA EPIMERASE, MITOCHONDRIAL"/>
    <property type="match status" value="1"/>
</dbReference>
<dbReference type="Gene3D" id="3.10.180.10">
    <property type="entry name" value="2,3-Dihydroxybiphenyl 1,2-Dioxygenase, domain 1"/>
    <property type="match status" value="2"/>
</dbReference>
<name>A0ABU0ZQ46_9ACTN</name>
<dbReference type="Proteomes" id="UP001230908">
    <property type="component" value="Unassembled WGS sequence"/>
</dbReference>
<evidence type="ECO:0000313" key="3">
    <source>
        <dbReference type="EMBL" id="MDQ7908552.1"/>
    </source>
</evidence>
<dbReference type="EMBL" id="JAVHUY010000031">
    <property type="protein sequence ID" value="MDQ7908552.1"/>
    <property type="molecule type" value="Genomic_DNA"/>
</dbReference>
<sequence>MEKTVRKTGDFGIGLMIHSVHMTDDVPELNRFYEEVFGGLVYMGVDEPNFLPVEDRWAGLVQISDLCIETMAPKMPADPTKPVGKFYTKFGRHLHSVGYKVDDLPGLGNHLIEQGVYIGAPGGGKLAKVDPATIYFYPSPRDTAGLMVELCAVDMPDDPRQLGTWSSQVKIWELGHPLTIRRLAYVTLGVRDLTAATKIYVDAMQAVPVHEGIDDGGRFSYQILHLGDCLLQLAQPLDGDSPLGRHVAKWGNMIYGITFKVRDLDSVENWLAKKEVRTSRPRPTVVAADPEDTFGAPYFFTIDDIPNDPFEA</sequence>
<dbReference type="InterPro" id="IPR029068">
    <property type="entry name" value="Glyas_Bleomycin-R_OHBP_Dase"/>
</dbReference>
<organism evidence="3 4">
    <name type="scientific">Phytohabitans maris</name>
    <dbReference type="NCBI Taxonomy" id="3071409"/>
    <lineage>
        <taxon>Bacteria</taxon>
        <taxon>Bacillati</taxon>
        <taxon>Actinomycetota</taxon>
        <taxon>Actinomycetes</taxon>
        <taxon>Micromonosporales</taxon>
        <taxon>Micromonosporaceae</taxon>
    </lineage>
</organism>
<evidence type="ECO:0000256" key="1">
    <source>
        <dbReference type="ARBA" id="ARBA00022723"/>
    </source>
</evidence>
<evidence type="ECO:0000259" key="2">
    <source>
        <dbReference type="PROSITE" id="PS51819"/>
    </source>
</evidence>
<dbReference type="RefSeq" id="WP_308715823.1">
    <property type="nucleotide sequence ID" value="NZ_JAVHUY010000031.1"/>
</dbReference>
<feature type="domain" description="VOC" evidence="2">
    <location>
        <begin position="182"/>
        <end position="312"/>
    </location>
</feature>
<comment type="caution">
    <text evidence="3">The sequence shown here is derived from an EMBL/GenBank/DDBJ whole genome shotgun (WGS) entry which is preliminary data.</text>
</comment>
<dbReference type="SUPFAM" id="SSF54593">
    <property type="entry name" value="Glyoxalase/Bleomycin resistance protein/Dihydroxybiphenyl dioxygenase"/>
    <property type="match status" value="2"/>
</dbReference>
<protein>
    <recommendedName>
        <fullName evidence="2">VOC domain-containing protein</fullName>
    </recommendedName>
</protein>
<dbReference type="PROSITE" id="PS51819">
    <property type="entry name" value="VOC"/>
    <property type="match status" value="1"/>
</dbReference>
<proteinExistence type="predicted"/>
<dbReference type="PANTHER" id="PTHR43048">
    <property type="entry name" value="METHYLMALONYL-COA EPIMERASE"/>
    <property type="match status" value="1"/>
</dbReference>
<keyword evidence="1" id="KW-0479">Metal-binding</keyword>
<reference evidence="3 4" key="1">
    <citation type="submission" date="2023-08" db="EMBL/GenBank/DDBJ databases">
        <title>Phytohabitans sansha sp. nov., isolated from marine sediment.</title>
        <authorList>
            <person name="Zhao Y."/>
            <person name="Yi K."/>
        </authorList>
    </citation>
    <scope>NUCLEOTIDE SEQUENCE [LARGE SCALE GENOMIC DNA]</scope>
    <source>
        <strain evidence="3 4">ZYX-F-186</strain>
    </source>
</reference>
<accession>A0ABU0ZQ46</accession>
<gene>
    <name evidence="3" type="ORF">RB614_28880</name>
</gene>
<evidence type="ECO:0000313" key="4">
    <source>
        <dbReference type="Proteomes" id="UP001230908"/>
    </source>
</evidence>
<dbReference type="InterPro" id="IPR037523">
    <property type="entry name" value="VOC_core"/>
</dbReference>
<keyword evidence="4" id="KW-1185">Reference proteome</keyword>